<proteinExistence type="predicted"/>
<organism evidence="2 3">
    <name type="scientific">Sporosarcina luteola</name>
    <dbReference type="NCBI Taxonomy" id="582850"/>
    <lineage>
        <taxon>Bacteria</taxon>
        <taxon>Bacillati</taxon>
        <taxon>Bacillota</taxon>
        <taxon>Bacilli</taxon>
        <taxon>Bacillales</taxon>
        <taxon>Caryophanaceae</taxon>
        <taxon>Sporosarcina</taxon>
    </lineage>
</organism>
<gene>
    <name evidence="2" type="ORF">SLU01_14640</name>
</gene>
<evidence type="ECO:0000256" key="1">
    <source>
        <dbReference type="SAM" id="MobiDB-lite"/>
    </source>
</evidence>
<dbReference type="EMBL" id="BJYL01000017">
    <property type="protein sequence ID" value="GEN83152.1"/>
    <property type="molecule type" value="Genomic_DNA"/>
</dbReference>
<sequence>MEKSNYEVELEKLGQKIEMYRIGLAALKAERSVADIHTKKRLLQLEKSMDQLKEKIQLLEKLFGEVLTKPSPKKTEGLPHVDAKPEHIAPNESIPHHQTPTKRTQSHSPVPSFRQLQQIAQQQGVIQSNESPTRPVPRHDARLSHQVDPEWRDSPNVQKERVSSGEKPQALSEIAAKREMEPPYPREDAPPLETVNFERYNVEPETPASSLWKKFKKK</sequence>
<reference evidence="2 3" key="1">
    <citation type="submission" date="2019-07" db="EMBL/GenBank/DDBJ databases">
        <title>Whole genome shotgun sequence of Sporosarcina luteola NBRC 105378.</title>
        <authorList>
            <person name="Hosoyama A."/>
            <person name="Uohara A."/>
            <person name="Ohji S."/>
            <person name="Ichikawa N."/>
        </authorList>
    </citation>
    <scope>NUCLEOTIDE SEQUENCE [LARGE SCALE GENOMIC DNA]</scope>
    <source>
        <strain evidence="2 3">NBRC 105378</strain>
    </source>
</reference>
<feature type="compositionally biased region" description="Basic and acidic residues" evidence="1">
    <location>
        <begin position="175"/>
        <end position="189"/>
    </location>
</feature>
<evidence type="ECO:0000313" key="2">
    <source>
        <dbReference type="EMBL" id="GEN83152.1"/>
    </source>
</evidence>
<comment type="caution">
    <text evidence="2">The sequence shown here is derived from an EMBL/GenBank/DDBJ whole genome shotgun (WGS) entry which is preliminary data.</text>
</comment>
<feature type="compositionally biased region" description="Polar residues" evidence="1">
    <location>
        <begin position="96"/>
        <end position="109"/>
    </location>
</feature>
<dbReference type="Proteomes" id="UP000321901">
    <property type="component" value="Unassembled WGS sequence"/>
</dbReference>
<feature type="region of interest" description="Disordered" evidence="1">
    <location>
        <begin position="66"/>
        <end position="195"/>
    </location>
</feature>
<feature type="compositionally biased region" description="Basic and acidic residues" evidence="1">
    <location>
        <begin position="137"/>
        <end position="164"/>
    </location>
</feature>
<feature type="compositionally biased region" description="Low complexity" evidence="1">
    <location>
        <begin position="115"/>
        <end position="127"/>
    </location>
</feature>
<protein>
    <submittedName>
        <fullName evidence="2">Uncharacterized protein</fullName>
    </submittedName>
</protein>
<accession>A0A511Z6S7</accession>
<feature type="compositionally biased region" description="Basic and acidic residues" evidence="1">
    <location>
        <begin position="73"/>
        <end position="89"/>
    </location>
</feature>
<dbReference type="AlphaFoldDB" id="A0A511Z6S7"/>
<evidence type="ECO:0000313" key="3">
    <source>
        <dbReference type="Proteomes" id="UP000321901"/>
    </source>
</evidence>
<keyword evidence="3" id="KW-1185">Reference proteome</keyword>
<dbReference type="RefSeq" id="WP_147056791.1">
    <property type="nucleotide sequence ID" value="NZ_BJYL01000017.1"/>
</dbReference>
<name>A0A511Z6S7_9BACL</name>